<comment type="caution">
    <text evidence="1">The sequence shown here is derived from an EMBL/GenBank/DDBJ whole genome shotgun (WGS) entry which is preliminary data.</text>
</comment>
<reference evidence="1 2" key="1">
    <citation type="submission" date="2013-08" db="EMBL/GenBank/DDBJ databases">
        <authorList>
            <person name="Huang J."/>
            <person name="Wang G."/>
        </authorList>
    </citation>
    <scope>NUCLEOTIDE SEQUENCE [LARGE SCALE GENOMIC DNA]</scope>
    <source>
        <strain evidence="1 2">JSM 072002</strain>
    </source>
</reference>
<name>A0A0A5G9G3_9BACI</name>
<organism evidence="1 2">
    <name type="scientific">Pontibacillus litoralis JSM 072002</name>
    <dbReference type="NCBI Taxonomy" id="1385512"/>
    <lineage>
        <taxon>Bacteria</taxon>
        <taxon>Bacillati</taxon>
        <taxon>Bacillota</taxon>
        <taxon>Bacilli</taxon>
        <taxon>Bacillales</taxon>
        <taxon>Bacillaceae</taxon>
        <taxon>Pontibacillus</taxon>
    </lineage>
</organism>
<evidence type="ECO:0000313" key="1">
    <source>
        <dbReference type="EMBL" id="KGX87818.1"/>
    </source>
</evidence>
<keyword evidence="2" id="KW-1185">Reference proteome</keyword>
<dbReference type="Proteomes" id="UP000030401">
    <property type="component" value="Unassembled WGS sequence"/>
</dbReference>
<gene>
    <name evidence="1" type="ORF">N784_14380</name>
</gene>
<dbReference type="AlphaFoldDB" id="A0A0A5G9G3"/>
<protein>
    <submittedName>
        <fullName evidence="1">Uncharacterized protein</fullName>
    </submittedName>
</protein>
<evidence type="ECO:0000313" key="2">
    <source>
        <dbReference type="Proteomes" id="UP000030401"/>
    </source>
</evidence>
<dbReference type="EMBL" id="AVPG01000005">
    <property type="protein sequence ID" value="KGX87818.1"/>
    <property type="molecule type" value="Genomic_DNA"/>
</dbReference>
<sequence>MWEKGLSDKGIETVFFFTNHLHKGNRMSIFLEKILLLLIETDATI</sequence>
<proteinExistence type="predicted"/>
<dbReference type="STRING" id="1385512.N784_14380"/>
<accession>A0A0A5G9G3</accession>